<feature type="chain" id="PRO_5032532720" evidence="8">
    <location>
        <begin position="30"/>
        <end position="254"/>
    </location>
</feature>
<feature type="signal peptide" evidence="8">
    <location>
        <begin position="1"/>
        <end position="29"/>
    </location>
</feature>
<comment type="similarity">
    <text evidence="2 7">Belongs to the peptidase M14 family.</text>
</comment>
<evidence type="ECO:0000313" key="10">
    <source>
        <dbReference type="EMBL" id="MBA4607351.1"/>
    </source>
</evidence>
<proteinExistence type="inferred from homology"/>
<dbReference type="PANTHER" id="PTHR11705:SF143">
    <property type="entry name" value="SLL0236 PROTEIN"/>
    <property type="match status" value="1"/>
</dbReference>
<dbReference type="GO" id="GO:0008270">
    <property type="term" value="F:zinc ion binding"/>
    <property type="evidence" value="ECO:0007669"/>
    <property type="project" value="InterPro"/>
</dbReference>
<name>A0A838XEM3_9ACTN</name>
<dbReference type="PROSITE" id="PS52035">
    <property type="entry name" value="PEPTIDASE_M14"/>
    <property type="match status" value="1"/>
</dbReference>
<dbReference type="SUPFAM" id="SSF53187">
    <property type="entry name" value="Zn-dependent exopeptidases"/>
    <property type="match status" value="1"/>
</dbReference>
<keyword evidence="4" id="KW-0378">Hydrolase</keyword>
<evidence type="ECO:0000259" key="9">
    <source>
        <dbReference type="PROSITE" id="PS52035"/>
    </source>
</evidence>
<evidence type="ECO:0000256" key="6">
    <source>
        <dbReference type="ARBA" id="ARBA00023049"/>
    </source>
</evidence>
<gene>
    <name evidence="10" type="ORF">H1W00_02555</name>
</gene>
<evidence type="ECO:0000256" key="3">
    <source>
        <dbReference type="ARBA" id="ARBA00022670"/>
    </source>
</evidence>
<evidence type="ECO:0000256" key="7">
    <source>
        <dbReference type="PROSITE-ProRule" id="PRU01379"/>
    </source>
</evidence>
<keyword evidence="6" id="KW-0482">Metalloprotease</keyword>
<evidence type="ECO:0000256" key="2">
    <source>
        <dbReference type="ARBA" id="ARBA00005988"/>
    </source>
</evidence>
<accession>A0A838XEM3</accession>
<dbReference type="PRINTS" id="PR00765">
    <property type="entry name" value="CRBOXYPTASEA"/>
</dbReference>
<evidence type="ECO:0000256" key="8">
    <source>
        <dbReference type="SAM" id="SignalP"/>
    </source>
</evidence>
<sequence>MSGVVKAAAGVVLSVGLVAPALVSVPAQAADSTYITRKVVIGKSHQGRSIVAFYRGARAPERVLLILGQMHGDEPAGRRTAQHAVKRVKPKAGTGLWIIPTMNPDGAARGTRTNARGVDLNRNWPTSGWIRGTKGSRTYGGPKRASERETRTLMKFLKSRTPDYIVSLHQPLHGVGKSGKDVAFEKRLAKELGLKRKHFGVSQGKGTSPTMTGWYNRYYAKHGTAITVEYGARPSSGYVKGASRGIMRAARVHP</sequence>
<dbReference type="Pfam" id="PF00246">
    <property type="entry name" value="Peptidase_M14"/>
    <property type="match status" value="1"/>
</dbReference>
<dbReference type="GO" id="GO:0005615">
    <property type="term" value="C:extracellular space"/>
    <property type="evidence" value="ECO:0007669"/>
    <property type="project" value="TreeGrafter"/>
</dbReference>
<dbReference type="RefSeq" id="WP_181753355.1">
    <property type="nucleotide sequence ID" value="NZ_JACEOG010000001.1"/>
</dbReference>
<dbReference type="SMART" id="SM00631">
    <property type="entry name" value="Zn_pept"/>
    <property type="match status" value="1"/>
</dbReference>
<dbReference type="AlphaFoldDB" id="A0A838XEM3"/>
<reference evidence="10 11" key="1">
    <citation type="submission" date="2020-07" db="EMBL/GenBank/DDBJ databases">
        <title>Draft genome and description of Aeromicrobium phoceense strain Marseille-Q0843 isolated from healthy skin swab.</title>
        <authorList>
            <person name="Boxberger M."/>
            <person name="La Scola B."/>
        </authorList>
    </citation>
    <scope>NUCLEOTIDE SEQUENCE [LARGE SCALE GENOMIC DNA]</scope>
    <source>
        <strain evidence="10 11">Marseille-Q0843</strain>
    </source>
</reference>
<dbReference type="PANTHER" id="PTHR11705">
    <property type="entry name" value="PROTEASE FAMILY M14 CARBOXYPEPTIDASE A,B"/>
    <property type="match status" value="1"/>
</dbReference>
<dbReference type="Proteomes" id="UP000550354">
    <property type="component" value="Unassembled WGS sequence"/>
</dbReference>
<dbReference type="InterPro" id="IPR000834">
    <property type="entry name" value="Peptidase_M14"/>
</dbReference>
<evidence type="ECO:0000256" key="1">
    <source>
        <dbReference type="ARBA" id="ARBA00001947"/>
    </source>
</evidence>
<evidence type="ECO:0000313" key="11">
    <source>
        <dbReference type="Proteomes" id="UP000550354"/>
    </source>
</evidence>
<keyword evidence="11" id="KW-1185">Reference proteome</keyword>
<dbReference type="EMBL" id="JACEOG010000001">
    <property type="protein sequence ID" value="MBA4607351.1"/>
    <property type="molecule type" value="Genomic_DNA"/>
</dbReference>
<comment type="caution">
    <text evidence="7">Lacks conserved residue(s) required for the propagation of feature annotation.</text>
</comment>
<keyword evidence="3" id="KW-0645">Protease</keyword>
<feature type="domain" description="Peptidase M14" evidence="9">
    <location>
        <begin position="9"/>
        <end position="254"/>
    </location>
</feature>
<comment type="cofactor">
    <cofactor evidence="1">
        <name>Zn(2+)</name>
        <dbReference type="ChEBI" id="CHEBI:29105"/>
    </cofactor>
</comment>
<evidence type="ECO:0000256" key="4">
    <source>
        <dbReference type="ARBA" id="ARBA00022801"/>
    </source>
</evidence>
<comment type="caution">
    <text evidence="10">The sequence shown here is derived from an EMBL/GenBank/DDBJ whole genome shotgun (WGS) entry which is preliminary data.</text>
</comment>
<dbReference type="GO" id="GO:0004181">
    <property type="term" value="F:metallocarboxypeptidase activity"/>
    <property type="evidence" value="ECO:0007669"/>
    <property type="project" value="InterPro"/>
</dbReference>
<keyword evidence="8" id="KW-0732">Signal</keyword>
<evidence type="ECO:0000256" key="5">
    <source>
        <dbReference type="ARBA" id="ARBA00022833"/>
    </source>
</evidence>
<organism evidence="10 11">
    <name type="scientific">Aeromicrobium phoceense</name>
    <dbReference type="NCBI Taxonomy" id="2754045"/>
    <lineage>
        <taxon>Bacteria</taxon>
        <taxon>Bacillati</taxon>
        <taxon>Actinomycetota</taxon>
        <taxon>Actinomycetes</taxon>
        <taxon>Propionibacteriales</taxon>
        <taxon>Nocardioidaceae</taxon>
        <taxon>Aeromicrobium</taxon>
    </lineage>
</organism>
<keyword evidence="5" id="KW-0862">Zinc</keyword>
<dbReference type="Gene3D" id="3.40.630.10">
    <property type="entry name" value="Zn peptidases"/>
    <property type="match status" value="1"/>
</dbReference>
<dbReference type="GO" id="GO:0006508">
    <property type="term" value="P:proteolysis"/>
    <property type="evidence" value="ECO:0007669"/>
    <property type="project" value="UniProtKB-KW"/>
</dbReference>
<protein>
    <submittedName>
        <fullName evidence="10">DUF2817 domain-containing protein</fullName>
    </submittedName>
</protein>